<evidence type="ECO:0000313" key="9">
    <source>
        <dbReference type="EMBL" id="KAK9163418.1"/>
    </source>
</evidence>
<keyword evidence="7" id="KW-0325">Glycoprotein</keyword>
<evidence type="ECO:0000256" key="2">
    <source>
        <dbReference type="ARBA" id="ARBA00022676"/>
    </source>
</evidence>
<dbReference type="Proteomes" id="UP001420932">
    <property type="component" value="Unassembled WGS sequence"/>
</dbReference>
<keyword evidence="6" id="KW-0472">Membrane</keyword>
<dbReference type="PANTHER" id="PTHR20961">
    <property type="entry name" value="GLYCOSYLTRANSFERASE"/>
    <property type="match status" value="1"/>
</dbReference>
<keyword evidence="4" id="KW-0812">Transmembrane</keyword>
<evidence type="ECO:0000256" key="1">
    <source>
        <dbReference type="ARBA" id="ARBA00004323"/>
    </source>
</evidence>
<protein>
    <recommendedName>
        <fullName evidence="8">Glycosyltransferase 61 catalytic domain-containing protein</fullName>
    </recommendedName>
</protein>
<evidence type="ECO:0000256" key="7">
    <source>
        <dbReference type="ARBA" id="ARBA00023180"/>
    </source>
</evidence>
<gene>
    <name evidence="9" type="ORF">Syun_004320</name>
</gene>
<keyword evidence="3" id="KW-0808">Transferase</keyword>
<name>A0AAP0Q133_9MAGN</name>
<dbReference type="GO" id="GO:0000139">
    <property type="term" value="C:Golgi membrane"/>
    <property type="evidence" value="ECO:0007669"/>
    <property type="project" value="UniProtKB-SubCell"/>
</dbReference>
<keyword evidence="2" id="KW-0328">Glycosyltransferase</keyword>
<accession>A0AAP0Q133</accession>
<evidence type="ECO:0000256" key="5">
    <source>
        <dbReference type="ARBA" id="ARBA00022989"/>
    </source>
</evidence>
<sequence length="523" mass="58548">MNNDMAVEVGDDHLKSPYSKIIKHLNRSSSSNSSSSSNITTSSALSPLSPKIYTYITVTCAIVILLFQIQALNNSDDHSSSSSPFSLFHQWSNIMSTNCSHDEERHHLMTNTINSMTAKLREAVTFLPLKDLRYSNTALQGHTWFMSSTYDKQDDEGSVQYQHFPSKASNGRLLCLKGQDTHDGVWNSYALAWPDTLPHNATLLKGLTFVSYNHYNYENIWHGLSAVMPFVAWHVKGACRAVPARWVLYHWGEARRGMGVWLGELMRATFGEGGVGIETFGGVEGDGGVCLEEAVVMRHNEGGMSRVRREEVYDVLRCRAREYCGVGVRGGDRGNGGVNIGMSLLMRSGARSFSNGTAVAGVFQRECLKVAGCRFRVAHSNNLSFCEQVRLMSETDILISPHGAQLTNMFFMDKNSSVMEFFPKGWLKLAGVGQYVFQWIASWSGMRHQGAWRDPNGDPCPYPEDDRRCFNIYKGGLIGHNETQFAEWAQMVLNEVKINKINLEKDMKKQQQPIESKGCTCKL</sequence>
<evidence type="ECO:0000256" key="6">
    <source>
        <dbReference type="ARBA" id="ARBA00023136"/>
    </source>
</evidence>
<evidence type="ECO:0000256" key="3">
    <source>
        <dbReference type="ARBA" id="ARBA00022679"/>
    </source>
</evidence>
<dbReference type="InterPro" id="IPR007657">
    <property type="entry name" value="Glycosyltransferase_61"/>
</dbReference>
<dbReference type="Pfam" id="PF04577">
    <property type="entry name" value="Glyco_transf_61"/>
    <property type="match status" value="1"/>
</dbReference>
<feature type="domain" description="Glycosyltransferase 61 catalytic" evidence="8">
    <location>
        <begin position="347"/>
        <end position="419"/>
    </location>
</feature>
<dbReference type="PANTHER" id="PTHR20961:SF38">
    <property type="entry name" value="PROTEIN O-LINKED-MANNOSE BETA-1,4-N-ACETYLGLUCOSAMINYLTRANSFERASE 2"/>
    <property type="match status" value="1"/>
</dbReference>
<keyword evidence="5" id="KW-1133">Transmembrane helix</keyword>
<comment type="subcellular location">
    <subcellularLocation>
        <location evidence="1">Golgi apparatus membrane</location>
        <topology evidence="1">Single-pass type II membrane protein</topology>
    </subcellularLocation>
</comment>
<dbReference type="EMBL" id="JBBNAF010000002">
    <property type="protein sequence ID" value="KAK9163418.1"/>
    <property type="molecule type" value="Genomic_DNA"/>
</dbReference>
<proteinExistence type="predicted"/>
<dbReference type="InterPro" id="IPR049625">
    <property type="entry name" value="Glyco_transf_61_cat"/>
</dbReference>
<evidence type="ECO:0000313" key="10">
    <source>
        <dbReference type="Proteomes" id="UP001420932"/>
    </source>
</evidence>
<dbReference type="GO" id="GO:0016763">
    <property type="term" value="F:pentosyltransferase activity"/>
    <property type="evidence" value="ECO:0007669"/>
    <property type="project" value="UniProtKB-ARBA"/>
</dbReference>
<evidence type="ECO:0000259" key="8">
    <source>
        <dbReference type="Pfam" id="PF04577"/>
    </source>
</evidence>
<organism evidence="9 10">
    <name type="scientific">Stephania yunnanensis</name>
    <dbReference type="NCBI Taxonomy" id="152371"/>
    <lineage>
        <taxon>Eukaryota</taxon>
        <taxon>Viridiplantae</taxon>
        <taxon>Streptophyta</taxon>
        <taxon>Embryophyta</taxon>
        <taxon>Tracheophyta</taxon>
        <taxon>Spermatophyta</taxon>
        <taxon>Magnoliopsida</taxon>
        <taxon>Ranunculales</taxon>
        <taxon>Menispermaceae</taxon>
        <taxon>Menispermoideae</taxon>
        <taxon>Cissampelideae</taxon>
        <taxon>Stephania</taxon>
    </lineage>
</organism>
<dbReference type="AlphaFoldDB" id="A0AAP0Q133"/>
<comment type="caution">
    <text evidence="9">The sequence shown here is derived from an EMBL/GenBank/DDBJ whole genome shotgun (WGS) entry which is preliminary data.</text>
</comment>
<reference evidence="9 10" key="1">
    <citation type="submission" date="2024-01" db="EMBL/GenBank/DDBJ databases">
        <title>Genome assemblies of Stephania.</title>
        <authorList>
            <person name="Yang L."/>
        </authorList>
    </citation>
    <scope>NUCLEOTIDE SEQUENCE [LARGE SCALE GENOMIC DNA]</scope>
    <source>
        <strain evidence="9">YNDBR</strain>
        <tissue evidence="9">Leaf</tissue>
    </source>
</reference>
<keyword evidence="10" id="KW-1185">Reference proteome</keyword>
<evidence type="ECO:0000256" key="4">
    <source>
        <dbReference type="ARBA" id="ARBA00022692"/>
    </source>
</evidence>